<evidence type="ECO:0000313" key="3">
    <source>
        <dbReference type="Proteomes" id="UP001549291"/>
    </source>
</evidence>
<comment type="caution">
    <text evidence="2">The sequence shown here is derived from an EMBL/GenBank/DDBJ whole genome shotgun (WGS) entry which is preliminary data.</text>
</comment>
<dbReference type="Proteomes" id="UP001549291">
    <property type="component" value="Unassembled WGS sequence"/>
</dbReference>
<dbReference type="PANTHER" id="PTHR12526">
    <property type="entry name" value="GLYCOSYLTRANSFERASE"/>
    <property type="match status" value="1"/>
</dbReference>
<dbReference type="InterPro" id="IPR001296">
    <property type="entry name" value="Glyco_trans_1"/>
</dbReference>
<gene>
    <name evidence="2" type="ORF">ABIF63_000438</name>
</gene>
<dbReference type="Gene3D" id="3.40.50.2000">
    <property type="entry name" value="Glycogen Phosphorylase B"/>
    <property type="match status" value="2"/>
</dbReference>
<sequence length="383" mass="43423">MLNSSSSAIRILHITDTLSSGGKERQLVELLRGFNKIDGFSNELVVLSDDIHYEEVRSLGIKIHIFKRSQKWDFRIIEKLCGLARQYRPNIIYSWESMCSVYASPIALIFRSALINGMIQNAPLFLNWKDYTYRRLLLTAPFSTVILANSLAGLRAYRVDGKKGLCIRNGFDFDRINNLPDVDDVKRSLDIRTKHVVGMVGRFHRERDYSTFFKAAKLLCDERKDITFVALGEGPDLESFRGRLKCDDQANIRILGARKRVEEIIKTFSVGVLLTDTRYHGEGIANVVMEYMALEKPVIATDAGGNREIVKDGENGFLIPFGDEKALALRIREIVDRPDIGSGFGRAGRALVEQKFGIEQMVQKHAELFRRLANGNRALSFEV</sequence>
<dbReference type="Pfam" id="PF00534">
    <property type="entry name" value="Glycos_transf_1"/>
    <property type="match status" value="1"/>
</dbReference>
<dbReference type="SUPFAM" id="SSF53756">
    <property type="entry name" value="UDP-Glycosyltransferase/glycogen phosphorylase"/>
    <property type="match status" value="1"/>
</dbReference>
<organism evidence="2 3">
    <name type="scientific">Bradyrhizobium japonicum</name>
    <dbReference type="NCBI Taxonomy" id="375"/>
    <lineage>
        <taxon>Bacteria</taxon>
        <taxon>Pseudomonadati</taxon>
        <taxon>Pseudomonadota</taxon>
        <taxon>Alphaproteobacteria</taxon>
        <taxon>Hyphomicrobiales</taxon>
        <taxon>Nitrobacteraceae</taxon>
        <taxon>Bradyrhizobium</taxon>
    </lineage>
</organism>
<evidence type="ECO:0000313" key="2">
    <source>
        <dbReference type="EMBL" id="MET4716335.1"/>
    </source>
</evidence>
<keyword evidence="3" id="KW-1185">Reference proteome</keyword>
<evidence type="ECO:0000259" key="1">
    <source>
        <dbReference type="Pfam" id="PF00534"/>
    </source>
</evidence>
<proteinExistence type="predicted"/>
<reference evidence="2 3" key="1">
    <citation type="submission" date="2024-06" db="EMBL/GenBank/DDBJ databases">
        <title>Genomic Encyclopedia of Type Strains, Phase V (KMG-V): Genome sequencing to study the core and pangenomes of soil and plant-associated prokaryotes.</title>
        <authorList>
            <person name="Whitman W."/>
        </authorList>
    </citation>
    <scope>NUCLEOTIDE SEQUENCE [LARGE SCALE GENOMIC DNA]</scope>
    <source>
        <strain evidence="2 3">USDA 160</strain>
    </source>
</reference>
<dbReference type="PANTHER" id="PTHR12526:SF630">
    <property type="entry name" value="GLYCOSYLTRANSFERASE"/>
    <property type="match status" value="1"/>
</dbReference>
<dbReference type="EMBL" id="JBEPTQ010000001">
    <property type="protein sequence ID" value="MET4716335.1"/>
    <property type="molecule type" value="Genomic_DNA"/>
</dbReference>
<name>A0ABV2RJ55_BRAJP</name>
<accession>A0ABV2RJ55</accession>
<feature type="domain" description="Glycosyl transferase family 1" evidence="1">
    <location>
        <begin position="186"/>
        <end position="340"/>
    </location>
</feature>
<protein>
    <submittedName>
        <fullName evidence="2">Glycosyltransferase involved in cell wall biosynthesis</fullName>
    </submittedName>
</protein>